<gene>
    <name evidence="1" type="ORF">F5878DRAFT_182207</name>
</gene>
<reference evidence="1" key="1">
    <citation type="submission" date="2022-08" db="EMBL/GenBank/DDBJ databases">
        <authorList>
            <consortium name="DOE Joint Genome Institute"/>
            <person name="Min B."/>
            <person name="Riley R."/>
            <person name="Sierra-Patev S."/>
            <person name="Naranjo-Ortiz M."/>
            <person name="Looney B."/>
            <person name="Konkel Z."/>
            <person name="Slot J.C."/>
            <person name="Sakamoto Y."/>
            <person name="Steenwyk J.L."/>
            <person name="Rokas A."/>
            <person name="Carro J."/>
            <person name="Camarero S."/>
            <person name="Ferreira P."/>
            <person name="Molpeceres G."/>
            <person name="Ruiz-Duenas F.J."/>
            <person name="Serrano A."/>
            <person name="Henrissat B."/>
            <person name="Drula E."/>
            <person name="Hughes K.W."/>
            <person name="Mata J.L."/>
            <person name="Ishikawa N.K."/>
            <person name="Vargas-Isla R."/>
            <person name="Ushijima S."/>
            <person name="Smith C.A."/>
            <person name="Ahrendt S."/>
            <person name="Andreopoulos W."/>
            <person name="He G."/>
            <person name="Labutti K."/>
            <person name="Lipzen A."/>
            <person name="Ng V."/>
            <person name="Sandor L."/>
            <person name="Barry K."/>
            <person name="Martinez A.T."/>
            <person name="Xiao Y."/>
            <person name="Gibbons J.G."/>
            <person name="Terashima K."/>
            <person name="Hibbett D.S."/>
            <person name="Grigoriev I.V."/>
        </authorList>
    </citation>
    <scope>NUCLEOTIDE SEQUENCE</scope>
    <source>
        <strain evidence="1">TFB9207</strain>
    </source>
</reference>
<evidence type="ECO:0000313" key="1">
    <source>
        <dbReference type="EMBL" id="KAJ3838187.1"/>
    </source>
</evidence>
<accession>A0AA38UH96</accession>
<protein>
    <recommendedName>
        <fullName evidence="3">F-box domain-containing protein</fullName>
    </recommendedName>
</protein>
<name>A0AA38UH96_9AGAR</name>
<organism evidence="1 2">
    <name type="scientific">Lentinula raphanica</name>
    <dbReference type="NCBI Taxonomy" id="153919"/>
    <lineage>
        <taxon>Eukaryota</taxon>
        <taxon>Fungi</taxon>
        <taxon>Dikarya</taxon>
        <taxon>Basidiomycota</taxon>
        <taxon>Agaricomycotina</taxon>
        <taxon>Agaricomycetes</taxon>
        <taxon>Agaricomycetidae</taxon>
        <taxon>Agaricales</taxon>
        <taxon>Marasmiineae</taxon>
        <taxon>Omphalotaceae</taxon>
        <taxon>Lentinula</taxon>
    </lineage>
</organism>
<comment type="caution">
    <text evidence="1">The sequence shown here is derived from an EMBL/GenBank/DDBJ whole genome shotgun (WGS) entry which is preliminary data.</text>
</comment>
<sequence length="327" mass="37976">MGESWQLISIENRTTAGHIGKLVEFFWWANHIVSYLKAPVIPSTYKLDTRSPEDRDEAQRLALESQSSTLLFALPVELLLIIAENLSNDYLHLLCFSLTCTFSWEITSQARYDSLCYRLKQESWSGTRIILVGEYGENAPYSKLLTDKDKAELGLHDRMDDDSHRSCALGTALFDVACEDFRVLPFKPSNLILGDQRDRTNPQLQSELLNAKRIKQCKPWVSIHWKNFMFRRQNGDHWVLRNLTKREYVTLHRSRNIMQVLFILVGASEYSCFSINWTGDRIDLTVVSIHQQEHGDNANWRDVTLGVIRRLKDQAVRDDCEKRLRLV</sequence>
<evidence type="ECO:0008006" key="3">
    <source>
        <dbReference type="Google" id="ProtNLM"/>
    </source>
</evidence>
<keyword evidence="2" id="KW-1185">Reference proteome</keyword>
<dbReference type="Proteomes" id="UP001163846">
    <property type="component" value="Unassembled WGS sequence"/>
</dbReference>
<dbReference type="EMBL" id="MU806197">
    <property type="protein sequence ID" value="KAJ3838187.1"/>
    <property type="molecule type" value="Genomic_DNA"/>
</dbReference>
<evidence type="ECO:0000313" key="2">
    <source>
        <dbReference type="Proteomes" id="UP001163846"/>
    </source>
</evidence>
<dbReference type="AlphaFoldDB" id="A0AA38UH96"/>
<proteinExistence type="predicted"/>